<evidence type="ECO:0000256" key="1">
    <source>
        <dbReference type="SAM" id="Coils"/>
    </source>
</evidence>
<proteinExistence type="predicted"/>
<name>A0A1W1WM97_SULTA</name>
<keyword evidence="1" id="KW-0175">Coiled coil</keyword>
<sequence>MTNEPMMSELSVLLERFQELVHQSKRLPWTGRVLIDEAELTTLLTQIQHILPEEIKQARWVIQERDRILREAGEQAKNLIAEARGQVDKLSDESEVLQEARRKAEQMIEQARNTAREIHLSARAYADEILARLITELHQVTENLEANRAELRQE</sequence>
<keyword evidence="3" id="KW-1185">Reference proteome</keyword>
<dbReference type="EMBL" id="FWWY01000001">
    <property type="protein sequence ID" value="SMC07421.1"/>
    <property type="molecule type" value="Genomic_DNA"/>
</dbReference>
<evidence type="ECO:0008006" key="4">
    <source>
        <dbReference type="Google" id="ProtNLM"/>
    </source>
</evidence>
<dbReference type="RefSeq" id="WP_020374696.1">
    <property type="nucleotide sequence ID" value="NZ_FWWY01000001.1"/>
</dbReference>
<protein>
    <recommendedName>
        <fullName evidence="4">ATPase</fullName>
    </recommendedName>
</protein>
<gene>
    <name evidence="2" type="ORF">SAMN00768000_3378</name>
</gene>
<organism evidence="2 3">
    <name type="scientific">Sulfobacillus thermosulfidooxidans (strain DSM 9293 / VKM B-1269 / AT-1)</name>
    <dbReference type="NCBI Taxonomy" id="929705"/>
    <lineage>
        <taxon>Bacteria</taxon>
        <taxon>Bacillati</taxon>
        <taxon>Bacillota</taxon>
        <taxon>Clostridia</taxon>
        <taxon>Eubacteriales</taxon>
        <taxon>Clostridiales Family XVII. Incertae Sedis</taxon>
        <taxon>Sulfobacillus</taxon>
    </lineage>
</organism>
<feature type="coiled-coil region" evidence="1">
    <location>
        <begin position="73"/>
        <end position="154"/>
    </location>
</feature>
<dbReference type="Proteomes" id="UP000192660">
    <property type="component" value="Unassembled WGS sequence"/>
</dbReference>
<dbReference type="OrthoDB" id="1690557at2"/>
<evidence type="ECO:0000313" key="2">
    <source>
        <dbReference type="EMBL" id="SMC07421.1"/>
    </source>
</evidence>
<dbReference type="AlphaFoldDB" id="A0A1W1WM97"/>
<accession>A0A1W1WM97</accession>
<evidence type="ECO:0000313" key="3">
    <source>
        <dbReference type="Proteomes" id="UP000192660"/>
    </source>
</evidence>
<reference evidence="3" key="1">
    <citation type="submission" date="2017-04" db="EMBL/GenBank/DDBJ databases">
        <authorList>
            <person name="Varghese N."/>
            <person name="Submissions S."/>
        </authorList>
    </citation>
    <scope>NUCLEOTIDE SEQUENCE [LARGE SCALE GENOMIC DNA]</scope>
    <source>
        <strain evidence="3">DSM 9293</strain>
    </source>
</reference>
<dbReference type="STRING" id="28034.BFX07_07215"/>